<evidence type="ECO:0000256" key="3">
    <source>
        <dbReference type="ARBA" id="ARBA00022448"/>
    </source>
</evidence>
<evidence type="ECO:0000256" key="10">
    <source>
        <dbReference type="SAM" id="Phobius"/>
    </source>
</evidence>
<protein>
    <submittedName>
        <fullName evidence="13">ATP-binding protein of ABC transporter</fullName>
    </submittedName>
</protein>
<dbReference type="PROSITE" id="PS50929">
    <property type="entry name" value="ABC_TM1F"/>
    <property type="match status" value="1"/>
</dbReference>
<dbReference type="InterPro" id="IPR003593">
    <property type="entry name" value="AAA+_ATPase"/>
</dbReference>
<evidence type="ECO:0000256" key="1">
    <source>
        <dbReference type="ARBA" id="ARBA00004651"/>
    </source>
</evidence>
<evidence type="ECO:0000256" key="2">
    <source>
        <dbReference type="ARBA" id="ARBA00005417"/>
    </source>
</evidence>
<dbReference type="InterPro" id="IPR027417">
    <property type="entry name" value="P-loop_NTPase"/>
</dbReference>
<evidence type="ECO:0000256" key="8">
    <source>
        <dbReference type="ARBA" id="ARBA00022989"/>
    </source>
</evidence>
<dbReference type="GO" id="GO:0140359">
    <property type="term" value="F:ABC-type transporter activity"/>
    <property type="evidence" value="ECO:0007669"/>
    <property type="project" value="InterPro"/>
</dbReference>
<dbReference type="GO" id="GO:0005886">
    <property type="term" value="C:plasma membrane"/>
    <property type="evidence" value="ECO:0007669"/>
    <property type="project" value="UniProtKB-SubCell"/>
</dbReference>
<dbReference type="GO" id="GO:0034040">
    <property type="term" value="F:ATPase-coupled lipid transmembrane transporter activity"/>
    <property type="evidence" value="ECO:0007669"/>
    <property type="project" value="TreeGrafter"/>
</dbReference>
<dbReference type="Proteomes" id="UP000012062">
    <property type="component" value="Unassembled WGS sequence"/>
</dbReference>
<organism evidence="13 14">
    <name type="scientific">Mesorhizobium metallidurans STM 2683</name>
    <dbReference type="NCBI Taxonomy" id="1297569"/>
    <lineage>
        <taxon>Bacteria</taxon>
        <taxon>Pseudomonadati</taxon>
        <taxon>Pseudomonadota</taxon>
        <taxon>Alphaproteobacteria</taxon>
        <taxon>Hyphomicrobiales</taxon>
        <taxon>Phyllobacteriaceae</taxon>
        <taxon>Mesorhizobium</taxon>
    </lineage>
</organism>
<dbReference type="InterPro" id="IPR003439">
    <property type="entry name" value="ABC_transporter-like_ATP-bd"/>
</dbReference>
<reference evidence="13 14" key="1">
    <citation type="submission" date="2013-02" db="EMBL/GenBank/DDBJ databases">
        <authorList>
            <person name="Genoscope - CEA"/>
        </authorList>
    </citation>
    <scope>NUCLEOTIDE SEQUENCE [LARGE SCALE GENOMIC DNA]</scope>
    <source>
        <strain evidence="13 14">STM 2683</strain>
    </source>
</reference>
<keyword evidence="6" id="KW-0547">Nucleotide-binding</keyword>
<dbReference type="InterPro" id="IPR036640">
    <property type="entry name" value="ABC1_TM_sf"/>
</dbReference>
<feature type="transmembrane region" description="Helical" evidence="10">
    <location>
        <begin position="184"/>
        <end position="204"/>
    </location>
</feature>
<keyword evidence="5 10" id="KW-0812">Transmembrane</keyword>
<dbReference type="InterPro" id="IPR017871">
    <property type="entry name" value="ABC_transporter-like_CS"/>
</dbReference>
<dbReference type="PANTHER" id="PTHR24221">
    <property type="entry name" value="ATP-BINDING CASSETTE SUB-FAMILY B"/>
    <property type="match status" value="1"/>
</dbReference>
<dbReference type="EMBL" id="CAUM01000143">
    <property type="protein sequence ID" value="CCV08205.1"/>
    <property type="molecule type" value="Genomic_DNA"/>
</dbReference>
<keyword evidence="4" id="KW-1003">Cell membrane</keyword>
<dbReference type="InterPro" id="IPR011527">
    <property type="entry name" value="ABC1_TM_dom"/>
</dbReference>
<dbReference type="Pfam" id="PF00664">
    <property type="entry name" value="ABC_membrane"/>
    <property type="match status" value="1"/>
</dbReference>
<dbReference type="PANTHER" id="PTHR24221:SF646">
    <property type="entry name" value="HAEMOLYSIN SECRETION ATP-BINDING PROTEIN"/>
    <property type="match status" value="1"/>
</dbReference>
<comment type="caution">
    <text evidence="13">The sequence shown here is derived from an EMBL/GenBank/DDBJ whole genome shotgun (WGS) entry which is preliminary data.</text>
</comment>
<dbReference type="SUPFAM" id="SSF90123">
    <property type="entry name" value="ABC transporter transmembrane region"/>
    <property type="match status" value="1"/>
</dbReference>
<dbReference type="SUPFAM" id="SSF52540">
    <property type="entry name" value="P-loop containing nucleoside triphosphate hydrolases"/>
    <property type="match status" value="1"/>
</dbReference>
<name>M5EW22_9HYPH</name>
<keyword evidence="3" id="KW-0813">Transport</keyword>
<keyword evidence="9 10" id="KW-0472">Membrane</keyword>
<feature type="transmembrane region" description="Helical" evidence="10">
    <location>
        <begin position="276"/>
        <end position="303"/>
    </location>
</feature>
<dbReference type="eggNOG" id="COG1132">
    <property type="taxonomic scope" value="Bacteria"/>
</dbReference>
<proteinExistence type="inferred from homology"/>
<dbReference type="PROSITE" id="PS00211">
    <property type="entry name" value="ABC_TRANSPORTER_1"/>
    <property type="match status" value="1"/>
</dbReference>
<dbReference type="RefSeq" id="WP_008877081.1">
    <property type="nucleotide sequence ID" value="NZ_CAUM01000143.1"/>
</dbReference>
<evidence type="ECO:0000313" key="14">
    <source>
        <dbReference type="Proteomes" id="UP000012062"/>
    </source>
</evidence>
<evidence type="ECO:0000259" key="12">
    <source>
        <dbReference type="PROSITE" id="PS50929"/>
    </source>
</evidence>
<feature type="domain" description="ABC transmembrane type-1" evidence="12">
    <location>
        <begin position="25"/>
        <end position="321"/>
    </location>
</feature>
<dbReference type="AlphaFoldDB" id="M5EW22"/>
<feature type="transmembrane region" description="Helical" evidence="10">
    <location>
        <begin position="79"/>
        <end position="100"/>
    </location>
</feature>
<gene>
    <name evidence="13" type="ORF">MESS2_730101</name>
</gene>
<comment type="subcellular location">
    <subcellularLocation>
        <location evidence="1">Cell membrane</location>
        <topology evidence="1">Multi-pass membrane protein</topology>
    </subcellularLocation>
</comment>
<dbReference type="Gene3D" id="3.40.50.300">
    <property type="entry name" value="P-loop containing nucleotide triphosphate hydrolases"/>
    <property type="match status" value="1"/>
</dbReference>
<dbReference type="FunFam" id="3.40.50.300:FF:000299">
    <property type="entry name" value="ABC transporter ATP-binding protein/permease"/>
    <property type="match status" value="1"/>
</dbReference>
<evidence type="ECO:0000256" key="4">
    <source>
        <dbReference type="ARBA" id="ARBA00022475"/>
    </source>
</evidence>
<sequence>MRLMPPSLPMLRRALGKRQLRLLPAVVVLGLASAALEGFGIGLIIPLLGIIMGQQDQAGMAGFSAVFQHVGSDLSERDRLIVISLAILGSIVLKNILAFANTLLTTFIHGKASHSIRSALSEQLLKVGYPFFLQQSPGRLLNIISNESWRASDAIQIMLAAIVNASAAIILLAFLLLLSWQMTLLVTLGLALVQIAHAMLSANLKAPSRSVASRNSALASQMLHLVHAGRLIRIFGQEEREKAVFDQASDSVRRAGFVLLTRQGALPPLTEVLHAMLFLAVVISAWFADMNFPLIVAFVILLYRLQPYMRALQMAWSQLQGLSGSLEEVQWMLDPSDKPEPPQGSGPFHCLHQGISFDDVTFTYSGTYSDTHSGADQRAAVLHAATFDIRSGRSTALIGRSGAGKTTIVNLLCRFVEPDAGRILVDGSPLNQIDPSQWRKHIALASQELELVDGSIFENIIYGQETASAADAERAARLAEAHEFIERLPQGYMTVVGYRGVNLSAGQRQRIALARALVRDPDILILDEATNAVDGLSEAAIVETLKSRAGRRTTIVISHHHSTISFCDDVVILSHGRVKKQAPFAALATLSMDELYLHEPVDR</sequence>
<dbReference type="Gene3D" id="1.20.1560.10">
    <property type="entry name" value="ABC transporter type 1, transmembrane domain"/>
    <property type="match status" value="1"/>
</dbReference>
<dbReference type="SMART" id="SM00382">
    <property type="entry name" value="AAA"/>
    <property type="match status" value="1"/>
</dbReference>
<evidence type="ECO:0000313" key="13">
    <source>
        <dbReference type="EMBL" id="CCV08205.1"/>
    </source>
</evidence>
<dbReference type="STRING" id="1297569.MESS2_730101"/>
<evidence type="ECO:0000259" key="11">
    <source>
        <dbReference type="PROSITE" id="PS50893"/>
    </source>
</evidence>
<evidence type="ECO:0000256" key="5">
    <source>
        <dbReference type="ARBA" id="ARBA00022692"/>
    </source>
</evidence>
<evidence type="ECO:0000256" key="9">
    <source>
        <dbReference type="ARBA" id="ARBA00023136"/>
    </source>
</evidence>
<dbReference type="Pfam" id="PF00005">
    <property type="entry name" value="ABC_tran"/>
    <property type="match status" value="1"/>
</dbReference>
<evidence type="ECO:0000256" key="6">
    <source>
        <dbReference type="ARBA" id="ARBA00022741"/>
    </source>
</evidence>
<comment type="similarity">
    <text evidence="2">Belongs to the ABC transporter superfamily.</text>
</comment>
<accession>M5EW22</accession>
<dbReference type="OrthoDB" id="501491at2"/>
<keyword evidence="14" id="KW-1185">Reference proteome</keyword>
<dbReference type="InterPro" id="IPR039421">
    <property type="entry name" value="Type_1_exporter"/>
</dbReference>
<dbReference type="GO" id="GO:0005524">
    <property type="term" value="F:ATP binding"/>
    <property type="evidence" value="ECO:0007669"/>
    <property type="project" value="UniProtKB-KW"/>
</dbReference>
<keyword evidence="7 13" id="KW-0067">ATP-binding</keyword>
<feature type="transmembrane region" description="Helical" evidence="10">
    <location>
        <begin position="155"/>
        <end position="177"/>
    </location>
</feature>
<dbReference type="PROSITE" id="PS50893">
    <property type="entry name" value="ABC_TRANSPORTER_2"/>
    <property type="match status" value="1"/>
</dbReference>
<evidence type="ECO:0000256" key="7">
    <source>
        <dbReference type="ARBA" id="ARBA00022840"/>
    </source>
</evidence>
<dbReference type="GO" id="GO:0016887">
    <property type="term" value="F:ATP hydrolysis activity"/>
    <property type="evidence" value="ECO:0007669"/>
    <property type="project" value="InterPro"/>
</dbReference>
<feature type="domain" description="ABC transporter" evidence="11">
    <location>
        <begin position="355"/>
        <end position="600"/>
    </location>
</feature>
<keyword evidence="8 10" id="KW-1133">Transmembrane helix</keyword>